<accession>A0AAE0YL77</accession>
<evidence type="ECO:0000313" key="2">
    <source>
        <dbReference type="Proteomes" id="UP001283361"/>
    </source>
</evidence>
<sequence length="125" mass="13489">MDRSRLAHSASVDPLFYSVFTNRCFYDVSGADRCGQWTQSVETVRAGQGYLVSTCCVVTLTQEWPQLVKGLGVRRTPGEGSPLVWSPVCLSVCVHQCRPPGLAVCRTVVFLQCARGGVTHGAVVG</sequence>
<dbReference type="Proteomes" id="UP001283361">
    <property type="component" value="Unassembled WGS sequence"/>
</dbReference>
<name>A0AAE0YL77_9GAST</name>
<keyword evidence="2" id="KW-1185">Reference proteome</keyword>
<gene>
    <name evidence="1" type="ORF">RRG08_013861</name>
</gene>
<proteinExistence type="predicted"/>
<protein>
    <submittedName>
        <fullName evidence="1">Uncharacterized protein</fullName>
    </submittedName>
</protein>
<dbReference type="EMBL" id="JAWDGP010005930">
    <property type="protein sequence ID" value="KAK3749653.1"/>
    <property type="molecule type" value="Genomic_DNA"/>
</dbReference>
<comment type="caution">
    <text evidence="1">The sequence shown here is derived from an EMBL/GenBank/DDBJ whole genome shotgun (WGS) entry which is preliminary data.</text>
</comment>
<evidence type="ECO:0000313" key="1">
    <source>
        <dbReference type="EMBL" id="KAK3749653.1"/>
    </source>
</evidence>
<dbReference type="AlphaFoldDB" id="A0AAE0YL77"/>
<organism evidence="1 2">
    <name type="scientific">Elysia crispata</name>
    <name type="common">lettuce slug</name>
    <dbReference type="NCBI Taxonomy" id="231223"/>
    <lineage>
        <taxon>Eukaryota</taxon>
        <taxon>Metazoa</taxon>
        <taxon>Spiralia</taxon>
        <taxon>Lophotrochozoa</taxon>
        <taxon>Mollusca</taxon>
        <taxon>Gastropoda</taxon>
        <taxon>Heterobranchia</taxon>
        <taxon>Euthyneura</taxon>
        <taxon>Panpulmonata</taxon>
        <taxon>Sacoglossa</taxon>
        <taxon>Placobranchoidea</taxon>
        <taxon>Plakobranchidae</taxon>
        <taxon>Elysia</taxon>
    </lineage>
</organism>
<reference evidence="1" key="1">
    <citation type="journal article" date="2023" name="G3 (Bethesda)">
        <title>A reference genome for the long-term kleptoplast-retaining sea slug Elysia crispata morphotype clarki.</title>
        <authorList>
            <person name="Eastman K.E."/>
            <person name="Pendleton A.L."/>
            <person name="Shaikh M.A."/>
            <person name="Suttiyut T."/>
            <person name="Ogas R."/>
            <person name="Tomko P."/>
            <person name="Gavelis G."/>
            <person name="Widhalm J.R."/>
            <person name="Wisecaver J.H."/>
        </authorList>
    </citation>
    <scope>NUCLEOTIDE SEQUENCE</scope>
    <source>
        <strain evidence="1">ECLA1</strain>
    </source>
</reference>